<dbReference type="InterPro" id="IPR025101">
    <property type="entry name" value="DUF4012"/>
</dbReference>
<sequence length="454" mass="48379">MRVRWARVGWARVAWKRKGWLRTAVAATALTATTLGVAWPVYLGVSAARHLSDARDAFKELARSTRLIPPGPEIAARLGEARAGAEAAMRYTSGRDWALLARLPFAGEPARAVRDYARAALDLATGLELLLRQNRAEIPRAVGHLRAAREVLPQVTALQRVDTLAALAGLRGRYLVAVQSPDRARATGGVVRGFGVVTIAPSGWTVEPVRRVPDVAAHVVDLGAGYASRYGADATATAAASNRSPHFPYAARIWAALHGRPVDGVIGADAATLARLSGLAGLPGLMKVIDQGHIRIWSADPEEQRLLERTPLAGVLTPAPGPFAYLVVNDAGGDGIGRNLDRTVEYRVSPECGSTVSATLRNGDRDGKVWVSVFTATGSRLEKAYLDGKVTALKQETEHGHPVFSTTLDLAAGETRTLELRLMEPVSPAAPVVPEQPMAKPQRTVVTAGERSCS</sequence>
<dbReference type="RefSeq" id="WP_137251645.1">
    <property type="nucleotide sequence ID" value="NZ_SZQA01000064.1"/>
</dbReference>
<keyword evidence="3" id="KW-1185">Reference proteome</keyword>
<reference evidence="2 3" key="1">
    <citation type="submission" date="2019-04" db="EMBL/GenBank/DDBJ databases">
        <title>Herbidospora sp. NEAU-GS14.nov., a novel actinomycete isolated from soil.</title>
        <authorList>
            <person name="Han L."/>
        </authorList>
    </citation>
    <scope>NUCLEOTIDE SEQUENCE [LARGE SCALE GENOMIC DNA]</scope>
    <source>
        <strain evidence="2 3">NEAU-GS14</strain>
    </source>
</reference>
<comment type="caution">
    <text evidence="2">The sequence shown here is derived from an EMBL/GenBank/DDBJ whole genome shotgun (WGS) entry which is preliminary data.</text>
</comment>
<evidence type="ECO:0000256" key="1">
    <source>
        <dbReference type="SAM" id="MobiDB-lite"/>
    </source>
</evidence>
<evidence type="ECO:0000313" key="2">
    <source>
        <dbReference type="EMBL" id="TKK78890.1"/>
    </source>
</evidence>
<evidence type="ECO:0000313" key="3">
    <source>
        <dbReference type="Proteomes" id="UP000308705"/>
    </source>
</evidence>
<dbReference type="EMBL" id="SZQA01000064">
    <property type="protein sequence ID" value="TKK78890.1"/>
    <property type="molecule type" value="Genomic_DNA"/>
</dbReference>
<name>A0A4U3LSX7_9ACTN</name>
<feature type="region of interest" description="Disordered" evidence="1">
    <location>
        <begin position="431"/>
        <end position="454"/>
    </location>
</feature>
<gene>
    <name evidence="2" type="ORF">FDA94_36775</name>
</gene>
<dbReference type="AlphaFoldDB" id="A0A4U3LSX7"/>
<organism evidence="2 3">
    <name type="scientific">Herbidospora galbida</name>
    <dbReference type="NCBI Taxonomy" id="2575442"/>
    <lineage>
        <taxon>Bacteria</taxon>
        <taxon>Bacillati</taxon>
        <taxon>Actinomycetota</taxon>
        <taxon>Actinomycetes</taxon>
        <taxon>Streptosporangiales</taxon>
        <taxon>Streptosporangiaceae</taxon>
        <taxon>Herbidospora</taxon>
    </lineage>
</organism>
<accession>A0A4U3LSX7</accession>
<protein>
    <submittedName>
        <fullName evidence="2">DUF4012 domain-containing protein</fullName>
    </submittedName>
</protein>
<proteinExistence type="predicted"/>
<dbReference type="Proteomes" id="UP000308705">
    <property type="component" value="Unassembled WGS sequence"/>
</dbReference>
<dbReference type="Pfam" id="PF13196">
    <property type="entry name" value="DUF4012"/>
    <property type="match status" value="1"/>
</dbReference>
<dbReference type="OrthoDB" id="3203519at2"/>